<dbReference type="AlphaFoldDB" id="A0A672UN48"/>
<dbReference type="Gene3D" id="1.10.1000.11">
    <property type="entry name" value="Arf Nucleotide-binding Site Opener,domain 2"/>
    <property type="match status" value="1"/>
</dbReference>
<dbReference type="PANTHER" id="PTHR10663:SF338">
    <property type="entry name" value="PH AND SEC7 DOMAIN-CONTAINING PROTEIN 4"/>
    <property type="match status" value="1"/>
</dbReference>
<keyword evidence="6" id="KW-1185">Reference proteome</keyword>
<dbReference type="PANTHER" id="PTHR10663">
    <property type="entry name" value="GUANYL-NUCLEOTIDE EXCHANGE FACTOR"/>
    <property type="match status" value="1"/>
</dbReference>
<feature type="compositionally biased region" description="Pro residues" evidence="2">
    <location>
        <begin position="97"/>
        <end position="114"/>
    </location>
</feature>
<reference evidence="5 6" key="1">
    <citation type="submission" date="2019-11" db="EMBL/GenBank/DDBJ databases">
        <title>Strigops habroptila (kakapo) genome, bStrHab1, primary haplotype, v2.</title>
        <authorList>
            <person name="Jarvis E.D."/>
            <person name="Howard J."/>
            <person name="Rhie A."/>
            <person name="Phillippy A."/>
            <person name="Korlach J."/>
            <person name="Digby A."/>
            <person name="Iorns D."/>
            <person name="Eason D."/>
            <person name="Robertson B."/>
            <person name="Raemaekers T."/>
            <person name="Howe K."/>
            <person name="Lewin H."/>
            <person name="Damas J."/>
            <person name="Hastie A."/>
            <person name="Tracey A."/>
            <person name="Chow W."/>
            <person name="Fedrigo O."/>
        </authorList>
    </citation>
    <scope>NUCLEOTIDE SEQUENCE [LARGE SCALE GENOMIC DNA]</scope>
</reference>
<dbReference type="InParanoid" id="A0A672UN48"/>
<evidence type="ECO:0000259" key="3">
    <source>
        <dbReference type="PROSITE" id="PS50003"/>
    </source>
</evidence>
<dbReference type="InterPro" id="IPR011993">
    <property type="entry name" value="PH-like_dom_sf"/>
</dbReference>
<dbReference type="Proteomes" id="UP000472266">
    <property type="component" value="Chromosome 22"/>
</dbReference>
<dbReference type="PROSITE" id="PS50003">
    <property type="entry name" value="PH_DOMAIN"/>
    <property type="match status" value="1"/>
</dbReference>
<evidence type="ECO:0000313" key="5">
    <source>
        <dbReference type="Ensembl" id="ENSSHBP00005015927.1"/>
    </source>
</evidence>
<feature type="region of interest" description="Disordered" evidence="2">
    <location>
        <begin position="585"/>
        <end position="648"/>
    </location>
</feature>
<evidence type="ECO:0000256" key="1">
    <source>
        <dbReference type="ARBA" id="ARBA00004632"/>
    </source>
</evidence>
<dbReference type="Pfam" id="PF01369">
    <property type="entry name" value="Sec7"/>
    <property type="match status" value="1"/>
</dbReference>
<evidence type="ECO:0000313" key="6">
    <source>
        <dbReference type="Proteomes" id="UP000472266"/>
    </source>
</evidence>
<comment type="subcellular location">
    <subcellularLocation>
        <location evidence="1">Cell projection</location>
        <location evidence="1">Ruffle membrane</location>
    </subcellularLocation>
</comment>
<dbReference type="PROSITE" id="PS50190">
    <property type="entry name" value="SEC7"/>
    <property type="match status" value="1"/>
</dbReference>
<dbReference type="GeneTree" id="ENSGT00940000161976"/>
<feature type="compositionally biased region" description="Gly residues" evidence="2">
    <location>
        <begin position="205"/>
        <end position="215"/>
    </location>
</feature>
<dbReference type="GO" id="GO:0005085">
    <property type="term" value="F:guanyl-nucleotide exchange factor activity"/>
    <property type="evidence" value="ECO:0007669"/>
    <property type="project" value="InterPro"/>
</dbReference>
<sequence>MAVRRGPPPRPPTCRSCPPRRAPSPRPAPRGEDLAPASPDPPGTPKPPRALPPPNPIHSRAPPILSVHLTPPRPLQTPVSPHPLPPHPHSGAELRDPPPALPAPPNPALLPPSAPKHSPSPMSAPPTPPSPPSPPNPPIPPPTPLCSLHPPPHVPPRPPQRALPPQEPRGGVPRSRAPCGLAPLPPRRRPQVGGGRVPAPRVRGGRGGRGGAGGPRPGPASSSAPPRDGFSAMVAQEYLEWFQFGGQALDQALRYFLRALALSGETQERERVLGHFSRRFHRCNPGAFPSPDAVHSLTCALMLLNTDLHGQRLGRAMSSAQFVANLRGMMDGQDFPRQQLKALYSSIRRQKLPWAVDDNEEAAPPGPGKSESRPELPGGAEAVTHRGWLARKVLAEADGRKTPWGRRGWKRFEAVLEGTLLYLRKAGAPPEAPLGVHHALAERAAGYTKRPDVFRLRTADGRRFLFQAPTPREMLSWIARLNLAAALLSAPPFPAAVGSQRRPARPVLPAALSRSPPVSPGEEQRRSHAAWMERVEQELRQRQRLGPGPDPRQHRRDTELLLHERRRYETYVRVLETWLRGGGRDLPRWEAEAGPGAAPRDPPALSRARSSPSLGPGAAAPPPARVRRNESERRTLRSFVPQRLRERL</sequence>
<dbReference type="CDD" id="cd00171">
    <property type="entry name" value="Sec7"/>
    <property type="match status" value="1"/>
</dbReference>
<dbReference type="Pfam" id="PF15410">
    <property type="entry name" value="PH_9"/>
    <property type="match status" value="1"/>
</dbReference>
<feature type="compositionally biased region" description="Pro residues" evidence="2">
    <location>
        <begin position="71"/>
        <end position="88"/>
    </location>
</feature>
<proteinExistence type="predicted"/>
<dbReference type="Gene3D" id="2.30.29.30">
    <property type="entry name" value="Pleckstrin-homology domain (PH domain)/Phosphotyrosine-binding domain (PTB)"/>
    <property type="match status" value="1"/>
</dbReference>
<feature type="compositionally biased region" description="Pro residues" evidence="2">
    <location>
        <begin position="1"/>
        <end position="12"/>
    </location>
</feature>
<feature type="region of interest" description="Disordered" evidence="2">
    <location>
        <begin position="510"/>
        <end position="530"/>
    </location>
</feature>
<dbReference type="SUPFAM" id="SSF50729">
    <property type="entry name" value="PH domain-like"/>
    <property type="match status" value="1"/>
</dbReference>
<dbReference type="GO" id="GO:0032012">
    <property type="term" value="P:regulation of ARF protein signal transduction"/>
    <property type="evidence" value="ECO:0007669"/>
    <property type="project" value="InterPro"/>
</dbReference>
<dbReference type="SUPFAM" id="SSF48425">
    <property type="entry name" value="Sec7 domain"/>
    <property type="match status" value="1"/>
</dbReference>
<dbReference type="InterPro" id="IPR041681">
    <property type="entry name" value="PH_9"/>
</dbReference>
<accession>A0A672UN48</accession>
<feature type="domain" description="SEC7" evidence="4">
    <location>
        <begin position="166"/>
        <end position="350"/>
    </location>
</feature>
<feature type="compositionally biased region" description="Pro residues" evidence="2">
    <location>
        <begin position="122"/>
        <end position="167"/>
    </location>
</feature>
<feature type="region of interest" description="Disordered" evidence="2">
    <location>
        <begin position="1"/>
        <end position="229"/>
    </location>
</feature>
<protein>
    <submittedName>
        <fullName evidence="5">Pleckstrin and Sec7 domain containing 4</fullName>
    </submittedName>
</protein>
<reference evidence="5" key="3">
    <citation type="submission" date="2025-09" db="UniProtKB">
        <authorList>
            <consortium name="Ensembl"/>
        </authorList>
    </citation>
    <scope>IDENTIFICATION</scope>
</reference>
<dbReference type="InterPro" id="IPR035999">
    <property type="entry name" value="Sec7_dom_sf"/>
</dbReference>
<dbReference type="Ensembl" id="ENSSHBT00005019092.1">
    <property type="protein sequence ID" value="ENSSHBP00005015927.1"/>
    <property type="gene ID" value="ENSSHBG00005013911.1"/>
</dbReference>
<dbReference type="SMART" id="SM00233">
    <property type="entry name" value="PH"/>
    <property type="match status" value="1"/>
</dbReference>
<evidence type="ECO:0000259" key="4">
    <source>
        <dbReference type="PROSITE" id="PS50190"/>
    </source>
</evidence>
<dbReference type="GO" id="GO:0032587">
    <property type="term" value="C:ruffle membrane"/>
    <property type="evidence" value="ECO:0007669"/>
    <property type="project" value="UniProtKB-SubCell"/>
</dbReference>
<dbReference type="InterPro" id="IPR023394">
    <property type="entry name" value="Sec7_C_sf"/>
</dbReference>
<evidence type="ECO:0000256" key="2">
    <source>
        <dbReference type="SAM" id="MobiDB-lite"/>
    </source>
</evidence>
<dbReference type="InterPro" id="IPR001849">
    <property type="entry name" value="PH_domain"/>
</dbReference>
<gene>
    <name evidence="5" type="primary">PSD4</name>
</gene>
<feature type="compositionally biased region" description="Pro residues" evidence="2">
    <location>
        <begin position="38"/>
        <end position="56"/>
    </location>
</feature>
<feature type="region of interest" description="Disordered" evidence="2">
    <location>
        <begin position="355"/>
        <end position="381"/>
    </location>
</feature>
<organism evidence="5 6">
    <name type="scientific">Strigops habroptila</name>
    <name type="common">Kakapo</name>
    <dbReference type="NCBI Taxonomy" id="2489341"/>
    <lineage>
        <taxon>Eukaryota</taxon>
        <taxon>Metazoa</taxon>
        <taxon>Chordata</taxon>
        <taxon>Craniata</taxon>
        <taxon>Vertebrata</taxon>
        <taxon>Euteleostomi</taxon>
        <taxon>Archelosauria</taxon>
        <taxon>Archosauria</taxon>
        <taxon>Dinosauria</taxon>
        <taxon>Saurischia</taxon>
        <taxon>Theropoda</taxon>
        <taxon>Coelurosauria</taxon>
        <taxon>Aves</taxon>
        <taxon>Neognathae</taxon>
        <taxon>Neoaves</taxon>
        <taxon>Telluraves</taxon>
        <taxon>Australaves</taxon>
        <taxon>Psittaciformes</taxon>
        <taxon>Psittacidae</taxon>
        <taxon>Strigops</taxon>
    </lineage>
</organism>
<reference evidence="5" key="2">
    <citation type="submission" date="2025-08" db="UniProtKB">
        <authorList>
            <consortium name="Ensembl"/>
        </authorList>
    </citation>
    <scope>IDENTIFICATION</scope>
</reference>
<dbReference type="PRINTS" id="PR01217">
    <property type="entry name" value="PRICHEXTENSN"/>
</dbReference>
<feature type="domain" description="PH" evidence="3">
    <location>
        <begin position="382"/>
        <end position="486"/>
    </location>
</feature>
<name>A0A672UN48_STRHB</name>
<dbReference type="InterPro" id="IPR000904">
    <property type="entry name" value="Sec7_dom"/>
</dbReference>
<feature type="compositionally biased region" description="Low complexity" evidence="2">
    <location>
        <begin position="592"/>
        <end position="618"/>
    </location>
</feature>
<dbReference type="SMART" id="SM00222">
    <property type="entry name" value="Sec7"/>
    <property type="match status" value="1"/>
</dbReference>